<evidence type="ECO:0000256" key="4">
    <source>
        <dbReference type="SAM" id="Coils"/>
    </source>
</evidence>
<organism evidence="6 7">
    <name type="scientific">Ambispora gerdemannii</name>
    <dbReference type="NCBI Taxonomy" id="144530"/>
    <lineage>
        <taxon>Eukaryota</taxon>
        <taxon>Fungi</taxon>
        <taxon>Fungi incertae sedis</taxon>
        <taxon>Mucoromycota</taxon>
        <taxon>Glomeromycotina</taxon>
        <taxon>Glomeromycetes</taxon>
        <taxon>Archaeosporales</taxon>
        <taxon>Ambisporaceae</taxon>
        <taxon>Ambispora</taxon>
    </lineage>
</organism>
<dbReference type="PANTHER" id="PTHR19375">
    <property type="entry name" value="HEAT SHOCK PROTEIN 70KDA"/>
    <property type="match status" value="1"/>
</dbReference>
<dbReference type="InterPro" id="IPR043129">
    <property type="entry name" value="ATPase_NBD"/>
</dbReference>
<dbReference type="Proteomes" id="UP000789831">
    <property type="component" value="Unassembled WGS sequence"/>
</dbReference>
<feature type="region of interest" description="Disordered" evidence="5">
    <location>
        <begin position="646"/>
        <end position="673"/>
    </location>
</feature>
<dbReference type="AlphaFoldDB" id="A0A9N9F3F2"/>
<evidence type="ECO:0000256" key="1">
    <source>
        <dbReference type="ARBA" id="ARBA00022741"/>
    </source>
</evidence>
<dbReference type="GO" id="GO:0005524">
    <property type="term" value="F:ATP binding"/>
    <property type="evidence" value="ECO:0007669"/>
    <property type="project" value="UniProtKB-KW"/>
</dbReference>
<evidence type="ECO:0000256" key="5">
    <source>
        <dbReference type="SAM" id="MobiDB-lite"/>
    </source>
</evidence>
<feature type="coiled-coil region" evidence="4">
    <location>
        <begin position="288"/>
        <end position="315"/>
    </location>
</feature>
<dbReference type="InterPro" id="IPR018181">
    <property type="entry name" value="Heat_shock_70_CS"/>
</dbReference>
<name>A0A9N9F3F2_9GLOM</name>
<dbReference type="SUPFAM" id="SSF53067">
    <property type="entry name" value="Actin-like ATPase domain"/>
    <property type="match status" value="2"/>
</dbReference>
<dbReference type="PROSITE" id="PS00297">
    <property type="entry name" value="HSP70_1"/>
    <property type="match status" value="1"/>
</dbReference>
<dbReference type="Gene3D" id="2.60.34.10">
    <property type="entry name" value="Substrate Binding Domain Of DNAk, Chain A, domain 1"/>
    <property type="match status" value="1"/>
</dbReference>
<dbReference type="EMBL" id="CAJVPL010000534">
    <property type="protein sequence ID" value="CAG8507195.1"/>
    <property type="molecule type" value="Genomic_DNA"/>
</dbReference>
<keyword evidence="4" id="KW-0175">Coiled coil</keyword>
<evidence type="ECO:0000313" key="7">
    <source>
        <dbReference type="Proteomes" id="UP000789831"/>
    </source>
</evidence>
<dbReference type="GO" id="GO:0140662">
    <property type="term" value="F:ATP-dependent protein folding chaperone"/>
    <property type="evidence" value="ECO:0007669"/>
    <property type="project" value="InterPro"/>
</dbReference>
<protein>
    <submittedName>
        <fullName evidence="6">7580_t:CDS:1</fullName>
    </submittedName>
</protein>
<comment type="similarity">
    <text evidence="3">Belongs to the heat shock protein 70 family.</text>
</comment>
<dbReference type="OrthoDB" id="2401965at2759"/>
<dbReference type="SUPFAM" id="SSF100920">
    <property type="entry name" value="Heat shock protein 70kD (HSP70), peptide-binding domain"/>
    <property type="match status" value="1"/>
</dbReference>
<reference evidence="6" key="1">
    <citation type="submission" date="2021-06" db="EMBL/GenBank/DDBJ databases">
        <authorList>
            <person name="Kallberg Y."/>
            <person name="Tangrot J."/>
            <person name="Rosling A."/>
        </authorList>
    </citation>
    <scope>NUCLEOTIDE SEQUENCE</scope>
    <source>
        <strain evidence="6">MT106</strain>
    </source>
</reference>
<gene>
    <name evidence="6" type="ORF">AGERDE_LOCUS4552</name>
</gene>
<evidence type="ECO:0000256" key="2">
    <source>
        <dbReference type="ARBA" id="ARBA00022840"/>
    </source>
</evidence>
<dbReference type="Gene3D" id="3.30.420.40">
    <property type="match status" value="4"/>
</dbReference>
<dbReference type="InterPro" id="IPR029048">
    <property type="entry name" value="HSP70_C_sf"/>
</dbReference>
<feature type="coiled-coil region" evidence="4">
    <location>
        <begin position="546"/>
        <end position="573"/>
    </location>
</feature>
<sequence>MTSCLKPRQQELRKLSLIDLHSFLQSDHTDFNVLSVSTKHIESTNRISVSLTKNSAKSFYLEQPLSKPSIQPNNLKLPDDCLQDAQNCIDLGTTNSCVAVRQGKEVKVIVNNEGKNTTPSVIYFNKEGRGEAVGNAAKKRANTEPERVIFEVKRLMGRKFDSPQVQEFHKVAPFQIIAGKNGDAYVKLGGKEYSPQQISALVLQKMKATAEDYLGEIVKRVVITVPAYFDDAQRQATKDAGEIAGLKVERIINEPTAAALAYGIDKKKGLHTIAVFDLGGGTFDISIIEIEEEVFKRLKEAAENAKQELSSLEDTDILLPYISADAAGPKNMEKKLSRTKLKELTADLLEKLVPPCKNCLKDAGVSQVDEVILVGGMTRMLAVQEKVKAIFGKEPNKSVNPDEAVAVGAAIQGGVLAGETGDILLLDVTPLSLGIEVASPEGGLNDIIIARNTTIPTRATRIYSTAEDNQPSVHIRVLQGERQRALDNKVLGTFELSNIEPAPRGVPQIEVTFDIDANGIVKVSAKDKKTNKESEITIRDSSGLSKEEIERMVREAEENKAKDEELKSNAELLNRAQTYCHTFEKQIEDFKKHKDFNENDEGFKSFVTMYQSLQEATKKKDYPAVKEQLNKVEEMMKLANELAQKMPKEAEKKEGGEEEVLDVKPEKKDDDKK</sequence>
<dbReference type="Pfam" id="PF00012">
    <property type="entry name" value="HSP70"/>
    <property type="match status" value="1"/>
</dbReference>
<dbReference type="PRINTS" id="PR00301">
    <property type="entry name" value="HEATSHOCK70"/>
</dbReference>
<keyword evidence="1 3" id="KW-0547">Nucleotide-binding</keyword>
<dbReference type="Gene3D" id="3.90.640.10">
    <property type="entry name" value="Actin, Chain A, domain 4"/>
    <property type="match status" value="1"/>
</dbReference>
<keyword evidence="2 3" id="KW-0067">ATP-binding</keyword>
<dbReference type="SUPFAM" id="SSF100934">
    <property type="entry name" value="Heat shock protein 70kD (HSP70), C-terminal subdomain"/>
    <property type="match status" value="1"/>
</dbReference>
<dbReference type="FunFam" id="2.60.34.10:FF:000014">
    <property type="entry name" value="Chaperone protein DnaK HSP70"/>
    <property type="match status" value="1"/>
</dbReference>
<dbReference type="InterPro" id="IPR013126">
    <property type="entry name" value="Hsp_70_fam"/>
</dbReference>
<evidence type="ECO:0000256" key="3">
    <source>
        <dbReference type="RuleBase" id="RU003322"/>
    </source>
</evidence>
<proteinExistence type="inferred from homology"/>
<evidence type="ECO:0000313" key="6">
    <source>
        <dbReference type="EMBL" id="CAG8507195.1"/>
    </source>
</evidence>
<dbReference type="FunFam" id="3.30.420.40:FF:000004">
    <property type="entry name" value="Molecular chaperone DnaK"/>
    <property type="match status" value="1"/>
</dbReference>
<dbReference type="CDD" id="cd10234">
    <property type="entry name" value="ASKHA_NBD_HSP70_DnaK-like"/>
    <property type="match status" value="1"/>
</dbReference>
<comment type="caution">
    <text evidence="6">The sequence shown here is derived from an EMBL/GenBank/DDBJ whole genome shotgun (WGS) entry which is preliminary data.</text>
</comment>
<dbReference type="PROSITE" id="PS00329">
    <property type="entry name" value="HSP70_2"/>
    <property type="match status" value="1"/>
</dbReference>
<dbReference type="FunFam" id="3.90.640.10:FF:000003">
    <property type="entry name" value="Molecular chaperone DnaK"/>
    <property type="match status" value="1"/>
</dbReference>
<accession>A0A9N9F3F2</accession>
<dbReference type="InterPro" id="IPR029047">
    <property type="entry name" value="HSP70_peptide-bd_sf"/>
</dbReference>
<keyword evidence="7" id="KW-1185">Reference proteome</keyword>